<comment type="caution">
    <text evidence="1">The sequence shown here is derived from an EMBL/GenBank/DDBJ whole genome shotgun (WGS) entry which is preliminary data.</text>
</comment>
<evidence type="ECO:0000313" key="2">
    <source>
        <dbReference type="Proteomes" id="UP001458880"/>
    </source>
</evidence>
<name>A0AAW1L3B8_POPJA</name>
<proteinExistence type="predicted"/>
<dbReference type="EMBL" id="JASPKY010000175">
    <property type="protein sequence ID" value="KAK9727815.1"/>
    <property type="molecule type" value="Genomic_DNA"/>
</dbReference>
<gene>
    <name evidence="1" type="ORF">QE152_g18992</name>
</gene>
<organism evidence="1 2">
    <name type="scientific">Popillia japonica</name>
    <name type="common">Japanese beetle</name>
    <dbReference type="NCBI Taxonomy" id="7064"/>
    <lineage>
        <taxon>Eukaryota</taxon>
        <taxon>Metazoa</taxon>
        <taxon>Ecdysozoa</taxon>
        <taxon>Arthropoda</taxon>
        <taxon>Hexapoda</taxon>
        <taxon>Insecta</taxon>
        <taxon>Pterygota</taxon>
        <taxon>Neoptera</taxon>
        <taxon>Endopterygota</taxon>
        <taxon>Coleoptera</taxon>
        <taxon>Polyphaga</taxon>
        <taxon>Scarabaeiformia</taxon>
        <taxon>Scarabaeidae</taxon>
        <taxon>Rutelinae</taxon>
        <taxon>Popillia</taxon>
    </lineage>
</organism>
<dbReference type="AlphaFoldDB" id="A0AAW1L3B8"/>
<dbReference type="Proteomes" id="UP001458880">
    <property type="component" value="Unassembled WGS sequence"/>
</dbReference>
<sequence>MVIYATGYSTSVGSSAEKRDYTRDFSNSAVEHVIFLHASDDDPLNAFLLEYKKKVNVLRDAFVDMEGSSRRTSGSIYILKGMFTNTLGIIFRNLFCAHLVRCETICLT</sequence>
<accession>A0AAW1L3B8</accession>
<protein>
    <submittedName>
        <fullName evidence="1">Uncharacterized protein</fullName>
    </submittedName>
</protein>
<evidence type="ECO:0000313" key="1">
    <source>
        <dbReference type="EMBL" id="KAK9727815.1"/>
    </source>
</evidence>
<reference evidence="1 2" key="1">
    <citation type="journal article" date="2024" name="BMC Genomics">
        <title>De novo assembly and annotation of Popillia japonica's genome with initial clues to its potential as an invasive pest.</title>
        <authorList>
            <person name="Cucini C."/>
            <person name="Boschi S."/>
            <person name="Funari R."/>
            <person name="Cardaioli E."/>
            <person name="Iannotti N."/>
            <person name="Marturano G."/>
            <person name="Paoli F."/>
            <person name="Bruttini M."/>
            <person name="Carapelli A."/>
            <person name="Frati F."/>
            <person name="Nardi F."/>
        </authorList>
    </citation>
    <scope>NUCLEOTIDE SEQUENCE [LARGE SCALE GENOMIC DNA]</scope>
    <source>
        <strain evidence="1">DMR45628</strain>
    </source>
</reference>
<keyword evidence="2" id="KW-1185">Reference proteome</keyword>